<dbReference type="Pfam" id="PF03372">
    <property type="entry name" value="Exo_endo_phos"/>
    <property type="match status" value="1"/>
</dbReference>
<dbReference type="Gene3D" id="3.60.10.10">
    <property type="entry name" value="Endonuclease/exonuclease/phosphatase"/>
    <property type="match status" value="1"/>
</dbReference>
<feature type="compositionally biased region" description="Polar residues" evidence="2">
    <location>
        <begin position="336"/>
        <end position="357"/>
    </location>
</feature>
<reference evidence="4 5" key="1">
    <citation type="submission" date="2015-10" db="EMBL/GenBank/DDBJ databases">
        <title>Genome analyses suggest a sexual origin of heterokaryosis in a supposedly ancient asexual fungus.</title>
        <authorList>
            <person name="Ropars J."/>
            <person name="Sedzielewska K."/>
            <person name="Noel J."/>
            <person name="Charron P."/>
            <person name="Farinelli L."/>
            <person name="Marton T."/>
            <person name="Kruger M."/>
            <person name="Pelin A."/>
            <person name="Brachmann A."/>
            <person name="Corradi N."/>
        </authorList>
    </citation>
    <scope>NUCLEOTIDE SEQUENCE [LARGE SCALE GENOMIC DNA]</scope>
    <source>
        <strain evidence="4 5">A4</strain>
    </source>
</reference>
<dbReference type="EMBL" id="LLXI01001958">
    <property type="protein sequence ID" value="PKY55775.1"/>
    <property type="molecule type" value="Genomic_DNA"/>
</dbReference>
<feature type="domain" description="Endonuclease/exonuclease/phosphatase" evidence="3">
    <location>
        <begin position="617"/>
        <end position="875"/>
    </location>
</feature>
<evidence type="ECO:0000256" key="2">
    <source>
        <dbReference type="SAM" id="MobiDB-lite"/>
    </source>
</evidence>
<dbReference type="SUPFAM" id="SSF56219">
    <property type="entry name" value="DNase I-like"/>
    <property type="match status" value="1"/>
</dbReference>
<feature type="coiled-coil region" evidence="1">
    <location>
        <begin position="1009"/>
        <end position="1036"/>
    </location>
</feature>
<feature type="compositionally biased region" description="Polar residues" evidence="2">
    <location>
        <begin position="382"/>
        <end position="396"/>
    </location>
</feature>
<evidence type="ECO:0000313" key="4">
    <source>
        <dbReference type="EMBL" id="PKY55775.1"/>
    </source>
</evidence>
<dbReference type="InterPro" id="IPR005135">
    <property type="entry name" value="Endo/exonuclease/phosphatase"/>
</dbReference>
<dbReference type="GO" id="GO:0003824">
    <property type="term" value="F:catalytic activity"/>
    <property type="evidence" value="ECO:0007669"/>
    <property type="project" value="InterPro"/>
</dbReference>
<accession>A0A2I1HA87</accession>
<feature type="region of interest" description="Disordered" evidence="2">
    <location>
        <begin position="319"/>
        <end position="368"/>
    </location>
</feature>
<dbReference type="VEuPathDB" id="FungiDB:RhiirA1_443946"/>
<dbReference type="VEuPathDB" id="FungiDB:FUN_001256"/>
<protein>
    <recommendedName>
        <fullName evidence="3">Endonuclease/exonuclease/phosphatase domain-containing protein</fullName>
    </recommendedName>
</protein>
<dbReference type="VEuPathDB" id="FungiDB:RhiirFUN_021460"/>
<dbReference type="Proteomes" id="UP000234323">
    <property type="component" value="Unassembled WGS sequence"/>
</dbReference>
<sequence>MNTTPDNNNNNIFKEFRSRLDSEFKFFFTRQQFDKEKSNNEIINLLKNAFLTISDAIEFKHQNYTTIDCYTVLIATEKTFNELKNKPIALLNNEISKIFSKTAIDQLINNSVNDLNERTITLTNIPVKYDSTLLIKHIANFTKSAIASHKELIPKRTPNFKKESFIARIFPFDEESEEFKKRSIPSYVVTGIPLNALAIDMLPLVDHLNARSVEILPTKPVSLHKIAYIYVDTTEKDHMSLVDKFNTDYKGFKLFIFPFKDFILNNTCGFCGDEGHNIYDCKESDYIILPHNKEKRFRKKLLTRDNSYKVDEEKRSSYNRIKMITTSKRNRPAPSPQYTNTRFDQPHQSQNQYNTARPNPRYTPPMNDLYNWDDPNIGKYNYGSSSKPNLTNTTHSQNKDKQIAHPTDEIDKLRKKIEQQDTIIKDLVGQMNGFNIKQKEQQEHITLLQTQERSNSLRMEALNQQIQQVNEAVTQQQPHILQIPEIHEMLRDIRNRGLMARPDYMADHQHAYGQHNYSHPNYESEFVDERQLNESYPNSNNGYESSDTIDDSHVTYDEDYTPSGPVRGINRLPTISSFSSTVNVDKDNPCNIENDNILCENDNYLDLTQNVKQIVIASHNIQGGFNKKKNNILGMMVNDHIDFLHVCETNERDSNFSISQSKAHQQVHYPGSGTSQKLFYIINNPNKHKTGGGSILIISKQLHDHLESTNILQQGRYIRTIFNFKNKTKFYIHSIYLPSLENKHLEVYRNIATELFNELHKQPKKANHVTFLLGDFNIPNLQRIKRSLESKDLNYLKNCINNNTNDRNIMQLIIQHFNLVHIGQKFGHQDTPTFFSGDVNKNPSTIDYIFGSPNLSNNIIEFSITDTSLYYSSDHRLVKISMEHPNEGFKSFKSFSKSRDPSNHETQYNTNDMDKDQWACFQNFLTHQEYPKYEDSCLDNNSLSPLNFINQRMNQIERDIKLALDKAKVKKYKHSPPKRSNLPLHIRKLYNQLYQLDSLKVYIKDNKSLKVDQQLYEKINEELNKKEKDFIKLDDVNEVFHKYWKKKRKWLQKLLRINDIKSMPILPIIINGQEQFDETLSTITFLITHIKSQLEKERSKWDTEQITKFINRRDEDITYNNRRMLNSILERHPRKITLDRIKYTENDEIKFSNDPNIITAVTNSHFQNIGLKDTSKNKFDENIGFDTYWERIYSPRPNVPPSALDSLCSDITKEEMINVLKTLPNNKAPGLSKLSYEIFKKLPTRFLDEIIYLYNFIIEQGYIPNSWQKALLYPIPKPQWWNNDIKYTRPIVLLEVARKIMTKIFNDRLNKYLSDHNIL</sequence>
<dbReference type="VEuPathDB" id="FungiDB:RhiirFUN_007836"/>
<evidence type="ECO:0000256" key="1">
    <source>
        <dbReference type="SAM" id="Coils"/>
    </source>
</evidence>
<evidence type="ECO:0000259" key="3">
    <source>
        <dbReference type="Pfam" id="PF03372"/>
    </source>
</evidence>
<keyword evidence="1" id="KW-0175">Coiled coil</keyword>
<dbReference type="VEuPathDB" id="FungiDB:RhiirA1_461028"/>
<proteinExistence type="predicted"/>
<dbReference type="PANTHER" id="PTHR19446">
    <property type="entry name" value="REVERSE TRANSCRIPTASES"/>
    <property type="match status" value="1"/>
</dbReference>
<name>A0A2I1HA87_9GLOM</name>
<dbReference type="InterPro" id="IPR036691">
    <property type="entry name" value="Endo/exonu/phosph_ase_sf"/>
</dbReference>
<dbReference type="VEuPathDB" id="FungiDB:FUN_014169"/>
<feature type="region of interest" description="Disordered" evidence="2">
    <location>
        <begin position="380"/>
        <end position="402"/>
    </location>
</feature>
<comment type="caution">
    <text evidence="4">The sequence shown here is derived from an EMBL/GenBank/DDBJ whole genome shotgun (WGS) entry which is preliminary data.</text>
</comment>
<dbReference type="VEuPathDB" id="FungiDB:RhiirA1_531465"/>
<keyword evidence="5" id="KW-1185">Reference proteome</keyword>
<evidence type="ECO:0000313" key="5">
    <source>
        <dbReference type="Proteomes" id="UP000234323"/>
    </source>
</evidence>
<organism evidence="4 5">
    <name type="scientific">Rhizophagus irregularis</name>
    <dbReference type="NCBI Taxonomy" id="588596"/>
    <lineage>
        <taxon>Eukaryota</taxon>
        <taxon>Fungi</taxon>
        <taxon>Fungi incertae sedis</taxon>
        <taxon>Mucoromycota</taxon>
        <taxon>Glomeromycotina</taxon>
        <taxon>Glomeromycetes</taxon>
        <taxon>Glomerales</taxon>
        <taxon>Glomeraceae</taxon>
        <taxon>Rhizophagus</taxon>
    </lineage>
</organism>
<gene>
    <name evidence="4" type="ORF">RhiirA4_475469</name>
</gene>